<name>A0A2C9JMK8_BIOGL</name>
<feature type="transmembrane region" description="Helical" evidence="1">
    <location>
        <begin position="12"/>
        <end position="33"/>
    </location>
</feature>
<dbReference type="OrthoDB" id="6118850at2759"/>
<dbReference type="AlphaFoldDB" id="A0A2C9JMK8"/>
<dbReference type="VEuPathDB" id="VectorBase:BGLB004897"/>
<keyword evidence="1" id="KW-1133">Transmembrane helix</keyword>
<keyword evidence="1" id="KW-0472">Membrane</keyword>
<dbReference type="Gene3D" id="1.20.140.150">
    <property type="match status" value="1"/>
</dbReference>
<proteinExistence type="predicted"/>
<feature type="transmembrane region" description="Helical" evidence="1">
    <location>
        <begin position="166"/>
        <end position="189"/>
    </location>
</feature>
<dbReference type="Proteomes" id="UP000076420">
    <property type="component" value="Unassembled WGS sequence"/>
</dbReference>
<gene>
    <name evidence="2" type="primary">106060226</name>
</gene>
<organism evidence="2 3">
    <name type="scientific">Biomphalaria glabrata</name>
    <name type="common">Bloodfluke planorb</name>
    <name type="synonym">Freshwater snail</name>
    <dbReference type="NCBI Taxonomy" id="6526"/>
    <lineage>
        <taxon>Eukaryota</taxon>
        <taxon>Metazoa</taxon>
        <taxon>Spiralia</taxon>
        <taxon>Lophotrochozoa</taxon>
        <taxon>Mollusca</taxon>
        <taxon>Gastropoda</taxon>
        <taxon>Heterobranchia</taxon>
        <taxon>Euthyneura</taxon>
        <taxon>Panpulmonata</taxon>
        <taxon>Hygrophila</taxon>
        <taxon>Lymnaeoidea</taxon>
        <taxon>Planorbidae</taxon>
        <taxon>Biomphalaria</taxon>
    </lineage>
</organism>
<dbReference type="KEGG" id="bgt:106060226"/>
<sequence length="275" mass="30932">MAKPQHLDKLVLSIAATIVVVVAWGLVIAGSFVPKWARPLNSTNTTNRTYSLWGREDCYGIICTTKYRLENVETKRSYYDEFGKKHESIETRTEMNPVVTCVVANYCNITWFEDIDFAEVPSLLFVVRAFIIPSFAAGFICIIIYIIKIVLIVLHPTWRRIHVKAAYLTFAAVAGVSAGVGVIVFVTMLEEDVYELLWAPALPGVGGFIFICIAIGGYLSWRSHSTDEDFDTRSEFSDRTSAVYEFSASKNQGHKINGKVYHQSYSQHSGKTEYL</sequence>
<evidence type="ECO:0000313" key="3">
    <source>
        <dbReference type="Proteomes" id="UP000076420"/>
    </source>
</evidence>
<evidence type="ECO:0000256" key="1">
    <source>
        <dbReference type="SAM" id="Phobius"/>
    </source>
</evidence>
<evidence type="ECO:0008006" key="4">
    <source>
        <dbReference type="Google" id="ProtNLM"/>
    </source>
</evidence>
<dbReference type="EnsemblMetazoa" id="BGLB004897-RB">
    <property type="protein sequence ID" value="BGLB004897-PB"/>
    <property type="gene ID" value="BGLB004897"/>
</dbReference>
<feature type="transmembrane region" description="Helical" evidence="1">
    <location>
        <begin position="130"/>
        <end position="154"/>
    </location>
</feature>
<protein>
    <recommendedName>
        <fullName evidence="4">Claudin</fullName>
    </recommendedName>
</protein>
<evidence type="ECO:0000313" key="2">
    <source>
        <dbReference type="EnsemblMetazoa" id="BGLB004897-PB"/>
    </source>
</evidence>
<keyword evidence="1" id="KW-0812">Transmembrane</keyword>
<accession>A0A2C9JMK8</accession>
<dbReference type="VEuPathDB" id="VectorBase:BGLAX_038596"/>
<reference evidence="2" key="1">
    <citation type="submission" date="2020-05" db="UniProtKB">
        <authorList>
            <consortium name="EnsemblMetazoa"/>
        </authorList>
    </citation>
    <scope>IDENTIFICATION</scope>
    <source>
        <strain evidence="2">BB02</strain>
    </source>
</reference>
<feature type="transmembrane region" description="Helical" evidence="1">
    <location>
        <begin position="201"/>
        <end position="221"/>
    </location>
</feature>